<dbReference type="FunFam" id="2.10.25.10:FF:000059">
    <property type="entry name" value="Mannan-binding lectin serine protease 1"/>
    <property type="match status" value="1"/>
</dbReference>
<accession>A0A6P7KQR4</accession>
<feature type="disulfide bond" evidence="15 18">
    <location>
        <begin position="176"/>
        <end position="203"/>
    </location>
</feature>
<feature type="binding site" evidence="17">
    <location>
        <position position="68"/>
    </location>
    <ligand>
        <name>Ca(2+)</name>
        <dbReference type="ChEBI" id="CHEBI:29108"/>
        <label>1</label>
    </ligand>
</feature>
<dbReference type="FunFam" id="2.60.120.290:FF:000101">
    <property type="entry name" value="Complement component 1, s subcomponent"/>
    <property type="match status" value="1"/>
</dbReference>
<comment type="PTM">
    <text evidence="16">The iron and 2-oxoglutarate dependent 3-hydroxylation of aspartate and asparagine is (R) stereospecific within EGF domains.</text>
</comment>
<dbReference type="RefSeq" id="XP_028984801.1">
    <property type="nucleotide sequence ID" value="XM_029128968.3"/>
</dbReference>
<feature type="active site" description="Charge relay system" evidence="14">
    <location>
        <position position="637"/>
    </location>
</feature>
<evidence type="ECO:0000256" key="12">
    <source>
        <dbReference type="ARBA" id="ARBA00023278"/>
    </source>
</evidence>
<evidence type="ECO:0000256" key="3">
    <source>
        <dbReference type="ARBA" id="ARBA00022659"/>
    </source>
</evidence>
<evidence type="ECO:0000256" key="9">
    <source>
        <dbReference type="ARBA" id="ARBA00022825"/>
    </source>
</evidence>
<evidence type="ECO:0000256" key="10">
    <source>
        <dbReference type="ARBA" id="ARBA00022859"/>
    </source>
</evidence>
<keyword evidence="16" id="KW-0597">Phosphoprotein</keyword>
<keyword evidence="1" id="KW-0245">EGF-like domain</keyword>
<evidence type="ECO:0000256" key="1">
    <source>
        <dbReference type="ARBA" id="ARBA00022536"/>
    </source>
</evidence>
<dbReference type="AlphaFoldDB" id="A0A6P7KQR4"/>
<dbReference type="Pfam" id="PF07645">
    <property type="entry name" value="EGF_CA"/>
    <property type="match status" value="1"/>
</dbReference>
<dbReference type="InterPro" id="IPR000859">
    <property type="entry name" value="CUB_dom"/>
</dbReference>
<evidence type="ECO:0000256" key="6">
    <source>
        <dbReference type="ARBA" id="ARBA00022729"/>
    </source>
</evidence>
<dbReference type="InterPro" id="IPR009003">
    <property type="entry name" value="Peptidase_S1_PA"/>
</dbReference>
<dbReference type="CDD" id="cd00190">
    <property type="entry name" value="Tryp_SPc"/>
    <property type="match status" value="1"/>
</dbReference>
<evidence type="ECO:0000259" key="23">
    <source>
        <dbReference type="PROSITE" id="PS50923"/>
    </source>
</evidence>
<dbReference type="PIRSF" id="PIRSF001155">
    <property type="entry name" value="C1r_C1s_MASP"/>
    <property type="match status" value="1"/>
</dbReference>
<feature type="binding site" evidence="17">
    <location>
        <position position="114"/>
    </location>
    <ligand>
        <name>Ca(2+)</name>
        <dbReference type="ChEBI" id="CHEBI:29108"/>
        <label>1</label>
    </ligand>
</feature>
<feature type="domain" description="CUB" evidence="21">
    <location>
        <begin position="1"/>
        <end position="131"/>
    </location>
</feature>
<dbReference type="InterPro" id="IPR001254">
    <property type="entry name" value="Trypsin_dom"/>
</dbReference>
<feature type="domain" description="Peptidase S1" evidence="22">
    <location>
        <begin position="436"/>
        <end position="689"/>
    </location>
</feature>
<feature type="signal peptide" evidence="20">
    <location>
        <begin position="1"/>
        <end position="17"/>
    </location>
</feature>
<dbReference type="PROSITE" id="PS50240">
    <property type="entry name" value="TRYPSIN_DOM"/>
    <property type="match status" value="1"/>
</dbReference>
<evidence type="ECO:0000256" key="14">
    <source>
        <dbReference type="PIRSR" id="PIRSR001155-1"/>
    </source>
</evidence>
<dbReference type="GO" id="GO:0005509">
    <property type="term" value="F:calcium ion binding"/>
    <property type="evidence" value="ECO:0007669"/>
    <property type="project" value="InterPro"/>
</dbReference>
<evidence type="ECO:0000256" key="7">
    <source>
        <dbReference type="ARBA" id="ARBA00022737"/>
    </source>
</evidence>
<dbReference type="InterPro" id="IPR000742">
    <property type="entry name" value="EGF"/>
</dbReference>
<dbReference type="PANTHER" id="PTHR24255:SF29">
    <property type="entry name" value="COMPLEMENT COMPONENT 1, S SUBCOMPONENT"/>
    <property type="match status" value="1"/>
</dbReference>
<dbReference type="Proteomes" id="UP000515150">
    <property type="component" value="Chromosome 16"/>
</dbReference>
<feature type="binding site" evidence="17">
    <location>
        <position position="135"/>
    </location>
    <ligand>
        <name>Ca(2+)</name>
        <dbReference type="ChEBI" id="CHEBI:29108"/>
        <label>2</label>
    </ligand>
</feature>
<feature type="disulfide bond" evidence="15">
    <location>
        <begin position="319"/>
        <end position="351"/>
    </location>
</feature>
<organism evidence="24 25">
    <name type="scientific">Betta splendens</name>
    <name type="common">Siamese fighting fish</name>
    <dbReference type="NCBI Taxonomy" id="158456"/>
    <lineage>
        <taxon>Eukaryota</taxon>
        <taxon>Metazoa</taxon>
        <taxon>Chordata</taxon>
        <taxon>Craniata</taxon>
        <taxon>Vertebrata</taxon>
        <taxon>Euteleostomi</taxon>
        <taxon>Actinopterygii</taxon>
        <taxon>Neopterygii</taxon>
        <taxon>Teleostei</taxon>
        <taxon>Neoteleostei</taxon>
        <taxon>Acanthomorphata</taxon>
        <taxon>Anabantaria</taxon>
        <taxon>Anabantiformes</taxon>
        <taxon>Anabantoidei</taxon>
        <taxon>Osphronemidae</taxon>
        <taxon>Betta</taxon>
    </lineage>
</organism>
<comment type="similarity">
    <text evidence="13">Belongs to the peptidase S1 family. CLIP subfamily.</text>
</comment>
<dbReference type="InterPro" id="IPR000436">
    <property type="entry name" value="Sushi_SCR_CCP_dom"/>
</dbReference>
<dbReference type="FunFam" id="2.40.10.10:FF:000002">
    <property type="entry name" value="Transmembrane protease serine"/>
    <property type="match status" value="1"/>
</dbReference>
<dbReference type="InterPro" id="IPR001881">
    <property type="entry name" value="EGF-like_Ca-bd_dom"/>
</dbReference>
<dbReference type="InterPro" id="IPR001314">
    <property type="entry name" value="Peptidase_S1A"/>
</dbReference>
<keyword evidence="4" id="KW-0645">Protease</keyword>
<feature type="domain" description="CUB" evidence="21">
    <location>
        <begin position="176"/>
        <end position="288"/>
    </location>
</feature>
<feature type="disulfide bond" evidence="15">
    <location>
        <begin position="144"/>
        <end position="157"/>
    </location>
</feature>
<feature type="disulfide bond" evidence="15">
    <location>
        <begin position="633"/>
        <end position="665"/>
    </location>
</feature>
<feature type="binding site" evidence="17">
    <location>
        <position position="273"/>
    </location>
    <ligand>
        <name>Ca(2+)</name>
        <dbReference type="ChEBI" id="CHEBI:29108"/>
        <label>3</label>
    </ligand>
</feature>
<dbReference type="InterPro" id="IPR018097">
    <property type="entry name" value="EGF_Ca-bd_CS"/>
</dbReference>
<dbReference type="SMART" id="SM00181">
    <property type="entry name" value="EGF"/>
    <property type="match status" value="1"/>
</dbReference>
<evidence type="ECO:0000256" key="18">
    <source>
        <dbReference type="PROSITE-ProRule" id="PRU00059"/>
    </source>
</evidence>
<dbReference type="GO" id="GO:0006956">
    <property type="term" value="P:complement activation"/>
    <property type="evidence" value="ECO:0007669"/>
    <property type="project" value="InterPro"/>
</dbReference>
<dbReference type="PROSITE" id="PS01180">
    <property type="entry name" value="CUB"/>
    <property type="match status" value="2"/>
</dbReference>
<evidence type="ECO:0000256" key="5">
    <source>
        <dbReference type="ARBA" id="ARBA00022723"/>
    </source>
</evidence>
<gene>
    <name evidence="25" type="primary">LOC114842913</name>
</gene>
<dbReference type="Pfam" id="PF00084">
    <property type="entry name" value="Sushi"/>
    <property type="match status" value="2"/>
</dbReference>
<feature type="binding site" evidence="17">
    <location>
        <position position="116"/>
    </location>
    <ligand>
        <name>Ca(2+)</name>
        <dbReference type="ChEBI" id="CHEBI:29108"/>
        <label>1</label>
    </ligand>
</feature>
<feature type="disulfide bond" description="Interchain (between heavy and light chains)" evidence="15">
    <location>
        <begin position="424"/>
        <end position="554"/>
    </location>
</feature>
<dbReference type="PROSITE" id="PS50923">
    <property type="entry name" value="SUSHI"/>
    <property type="match status" value="2"/>
</dbReference>
<dbReference type="SUPFAM" id="SSF49854">
    <property type="entry name" value="Spermadhesin, CUB domain"/>
    <property type="match status" value="2"/>
</dbReference>
<feature type="disulfide bond" evidence="15">
    <location>
        <begin position="604"/>
        <end position="624"/>
    </location>
</feature>
<keyword evidence="24" id="KW-1185">Reference proteome</keyword>
<feature type="modified residue" description="Phosphoserine; by CK2" evidence="16">
    <location>
        <position position="189"/>
    </location>
</feature>
<feature type="binding site" evidence="17">
    <location>
        <position position="235"/>
    </location>
    <ligand>
        <name>Ca(2+)</name>
        <dbReference type="ChEBI" id="CHEBI:29108"/>
        <label>3</label>
    </ligand>
</feature>
<evidence type="ECO:0000313" key="25">
    <source>
        <dbReference type="RefSeq" id="XP_028984801.1"/>
    </source>
</evidence>
<dbReference type="Pfam" id="PF00089">
    <property type="entry name" value="Trypsin"/>
    <property type="match status" value="1"/>
</dbReference>
<dbReference type="PANTHER" id="PTHR24255">
    <property type="entry name" value="COMPLEMENT COMPONENT 1, S SUBCOMPONENT-RELATED"/>
    <property type="match status" value="1"/>
</dbReference>
<dbReference type="SUPFAM" id="SSF50494">
    <property type="entry name" value="Trypsin-like serine proteases"/>
    <property type="match status" value="1"/>
</dbReference>
<dbReference type="Gene3D" id="2.10.25.10">
    <property type="entry name" value="Laminin"/>
    <property type="match status" value="1"/>
</dbReference>
<sequence length="696" mass="76478">MLKLSLLLLLFSRPASSVLLGWVESPGYPNGYKSPDDLNWTRCAPKGHTLSIRLVHLDLEDSRDCENDGVKVFSDGNLISVLCGKKEFEELQSSVNPQLVSASGGCLSLFFYSDFSNTKRHTGFRGFYTVQDYDECEDDADSGCTQFCHNFIGGYKCSCRHGYHLDANKRTCTVSCSEDLSGRNEGNVSSPSWPGPYAENANCQHTLSVEAHLQLELHFTGVFDVEQSTDGQCIDALRVETPSRTLGPFCGHSPPPSPFLTHSHHVKIRFTSDGYGTNKGFSLRFQTRDKVCPTEATAHSTLSPHKPEYQQGDKATVTCDLGFVANSLISMLTQYETTCQSTGVWAPLYPCNPVDCGSPDVPKDAVLQLVDSENAHTEYKDRVQFNCSSDYYTLEGDDTYTCSADGEWVSDNGRTEMPKCTPVCGMTKGSAALGKILGGVNARLGEIPWHLLIKVPKRGGATLIGDRWAVTAAHVVEGVGETSLVLYGGLVDGRTAEAQSRPPSVTAMHSERIIIHPGYSQNIPDNQRTTYDNDIALIRFRSRVDFGPNLRPACLPARNSDLMESEQGTVSGWGLTEVRSDRNRLVTSHMQKYADIGVFSRAECENTPSNPAKKRMSYTHNMFCAGKEGKDSCQQDSGGPFTTPVLSARGGPYSLMGIVSWGPPCGERKYKGYYTKVKNYVDWIKETINKVETSQG</sequence>
<evidence type="ECO:0000256" key="11">
    <source>
        <dbReference type="ARBA" id="ARBA00023157"/>
    </source>
</evidence>
<evidence type="ECO:0000256" key="8">
    <source>
        <dbReference type="ARBA" id="ARBA00022801"/>
    </source>
</evidence>
<reference evidence="25" key="1">
    <citation type="submission" date="2025-08" db="UniProtKB">
        <authorList>
            <consortium name="RefSeq"/>
        </authorList>
    </citation>
    <scope>IDENTIFICATION</scope>
</reference>
<dbReference type="InterPro" id="IPR024175">
    <property type="entry name" value="Pept_S1A_C1r/C1S/mannan-bd"/>
</dbReference>
<dbReference type="CDD" id="cd00054">
    <property type="entry name" value="EGF_CA"/>
    <property type="match status" value="1"/>
</dbReference>
<evidence type="ECO:0000256" key="19">
    <source>
        <dbReference type="PROSITE-ProRule" id="PRU00302"/>
    </source>
</evidence>
<feature type="disulfide bond" evidence="15">
    <location>
        <begin position="356"/>
        <end position="402"/>
    </location>
</feature>
<dbReference type="Pfam" id="PF00431">
    <property type="entry name" value="CUB"/>
    <property type="match status" value="2"/>
</dbReference>
<feature type="binding site" evidence="17">
    <location>
        <position position="154"/>
    </location>
    <ligand>
        <name>Ca(2+)</name>
        <dbReference type="ChEBI" id="CHEBI:29108"/>
        <label>2</label>
    </ligand>
</feature>
<dbReference type="FunFam" id="2.10.70.10:FF:000016">
    <property type="entry name" value="Mannan-binding lectin serine protease 1"/>
    <property type="match status" value="1"/>
</dbReference>
<evidence type="ECO:0000313" key="24">
    <source>
        <dbReference type="Proteomes" id="UP000515150"/>
    </source>
</evidence>
<feature type="domain" description="Sushi" evidence="23">
    <location>
        <begin position="354"/>
        <end position="422"/>
    </location>
</feature>
<dbReference type="InterPro" id="IPR035976">
    <property type="entry name" value="Sushi/SCR/CCP_sf"/>
</dbReference>
<feature type="binding site" evidence="17">
    <location>
        <position position="60"/>
    </location>
    <ligand>
        <name>Ca(2+)</name>
        <dbReference type="ChEBI" id="CHEBI:29108"/>
        <label>1</label>
    </ligand>
</feature>
<keyword evidence="2" id="KW-0399">Innate immunity</keyword>
<dbReference type="Gene3D" id="2.10.70.10">
    <property type="entry name" value="Complement Module, domain 1"/>
    <property type="match status" value="2"/>
</dbReference>
<dbReference type="SMART" id="SM00032">
    <property type="entry name" value="CCP"/>
    <property type="match status" value="2"/>
</dbReference>
<feature type="disulfide bond" evidence="15">
    <location>
        <begin position="292"/>
        <end position="339"/>
    </location>
</feature>
<keyword evidence="10" id="KW-0391">Immunity</keyword>
<dbReference type="OrthoDB" id="9985152at2759"/>
<keyword evidence="12 16" id="KW-0379">Hydroxylation</keyword>
<proteinExistence type="inferred from homology"/>
<dbReference type="PROSITE" id="PS01187">
    <property type="entry name" value="EGF_CA"/>
    <property type="match status" value="1"/>
</dbReference>
<evidence type="ECO:0000256" key="17">
    <source>
        <dbReference type="PIRSR" id="PIRSR001155-4"/>
    </source>
</evidence>
<dbReference type="GO" id="GO:0072562">
    <property type="term" value="C:blood microparticle"/>
    <property type="evidence" value="ECO:0007669"/>
    <property type="project" value="TreeGrafter"/>
</dbReference>
<keyword evidence="3 19" id="KW-0768">Sushi</keyword>
<dbReference type="SUPFAM" id="SSF57535">
    <property type="entry name" value="Complement control module/SCR domain"/>
    <property type="match status" value="2"/>
</dbReference>
<feature type="disulfide bond" evidence="15">
    <location>
        <begin position="65"/>
        <end position="83"/>
    </location>
</feature>
<feature type="disulfide bond" evidence="15">
    <location>
        <begin position="159"/>
        <end position="172"/>
    </location>
</feature>
<keyword evidence="11 15" id="KW-1015">Disulfide bond</keyword>
<dbReference type="GO" id="GO:0031638">
    <property type="term" value="P:zymogen activation"/>
    <property type="evidence" value="ECO:0007669"/>
    <property type="project" value="TreeGrafter"/>
</dbReference>
<dbReference type="InParanoid" id="A0A6P7KQR4"/>
<comment type="caution">
    <text evidence="19">Lacks conserved residue(s) required for the propagation of feature annotation.</text>
</comment>
<keyword evidence="17" id="KW-0106">Calcium</keyword>
<dbReference type="SMART" id="SM00020">
    <property type="entry name" value="Tryp_SPc"/>
    <property type="match status" value="1"/>
</dbReference>
<dbReference type="SUPFAM" id="SSF57196">
    <property type="entry name" value="EGF/Laminin"/>
    <property type="match status" value="1"/>
</dbReference>
<evidence type="ECO:0000256" key="4">
    <source>
        <dbReference type="ARBA" id="ARBA00022670"/>
    </source>
</evidence>
<dbReference type="Gene3D" id="2.60.120.290">
    <property type="entry name" value="Spermadhesin, CUB domain"/>
    <property type="match status" value="2"/>
</dbReference>
<feature type="domain" description="Sushi" evidence="23">
    <location>
        <begin position="290"/>
        <end position="353"/>
    </location>
</feature>
<dbReference type="CDD" id="cd00033">
    <property type="entry name" value="CCP"/>
    <property type="match status" value="2"/>
</dbReference>
<feature type="modified residue" description="(3R)-3-hydroxyasparagine" evidence="16">
    <location>
        <position position="150"/>
    </location>
</feature>
<feature type="active site" description="Charge relay system" evidence="14">
    <location>
        <position position="534"/>
    </location>
</feature>
<keyword evidence="5 17" id="KW-0479">Metal-binding</keyword>
<keyword evidence="9" id="KW-0720">Serine protease</keyword>
<dbReference type="InterPro" id="IPR035914">
    <property type="entry name" value="Sperma_CUB_dom_sf"/>
</dbReference>
<keyword evidence="7" id="KW-0677">Repeat</keyword>
<feature type="binding site" evidence="17">
    <location>
        <position position="150"/>
    </location>
    <ligand>
        <name>Ca(2+)</name>
        <dbReference type="ChEBI" id="CHEBI:29108"/>
        <label>2</label>
    </ligand>
</feature>
<evidence type="ECO:0000256" key="20">
    <source>
        <dbReference type="SAM" id="SignalP"/>
    </source>
</evidence>
<dbReference type="KEGG" id="bspl:114842913"/>
<dbReference type="GO" id="GO:0045087">
    <property type="term" value="P:innate immune response"/>
    <property type="evidence" value="ECO:0007669"/>
    <property type="project" value="UniProtKB-KW"/>
</dbReference>
<feature type="disulfide bond" evidence="15">
    <location>
        <begin position="233"/>
        <end position="250"/>
    </location>
</feature>
<dbReference type="Gene3D" id="2.40.10.10">
    <property type="entry name" value="Trypsin-like serine proteases"/>
    <property type="match status" value="2"/>
</dbReference>
<dbReference type="GO" id="GO:0004252">
    <property type="term" value="F:serine-type endopeptidase activity"/>
    <property type="evidence" value="ECO:0007669"/>
    <property type="project" value="InterPro"/>
</dbReference>
<feature type="disulfide bond" evidence="15">
    <location>
        <begin position="387"/>
        <end position="420"/>
    </location>
</feature>
<protein>
    <submittedName>
        <fullName evidence="25">Calcium-dependent serine proteinase-like</fullName>
    </submittedName>
</protein>
<evidence type="ECO:0000256" key="13">
    <source>
        <dbReference type="ARBA" id="ARBA00024195"/>
    </source>
</evidence>
<evidence type="ECO:0000259" key="22">
    <source>
        <dbReference type="PROSITE" id="PS50240"/>
    </source>
</evidence>
<evidence type="ECO:0000256" key="15">
    <source>
        <dbReference type="PIRSR" id="PIRSR001155-2"/>
    </source>
</evidence>
<dbReference type="CDD" id="cd00041">
    <property type="entry name" value="CUB"/>
    <property type="match status" value="2"/>
</dbReference>
<name>A0A6P7KQR4_BETSP</name>
<feature type="active site" description="Charge relay system" evidence="14">
    <location>
        <position position="474"/>
    </location>
</feature>
<feature type="binding site" evidence="17">
    <location>
        <position position="132"/>
    </location>
    <ligand>
        <name>Ca(2+)</name>
        <dbReference type="ChEBI" id="CHEBI:29108"/>
        <label>2</label>
    </ligand>
</feature>
<feature type="disulfide bond" evidence="15">
    <location>
        <begin position="136"/>
        <end position="148"/>
    </location>
</feature>
<dbReference type="SMART" id="SM00179">
    <property type="entry name" value="EGF_CA"/>
    <property type="match status" value="1"/>
</dbReference>
<keyword evidence="8" id="KW-0378">Hydrolase</keyword>
<feature type="chain" id="PRO_5027923195" evidence="20">
    <location>
        <begin position="18"/>
        <end position="696"/>
    </location>
</feature>
<dbReference type="PRINTS" id="PR00722">
    <property type="entry name" value="CHYMOTRYPSIN"/>
</dbReference>
<evidence type="ECO:0000259" key="21">
    <source>
        <dbReference type="PROSITE" id="PS01180"/>
    </source>
</evidence>
<dbReference type="PROSITE" id="PS01186">
    <property type="entry name" value="EGF_2"/>
    <property type="match status" value="1"/>
</dbReference>
<feature type="binding site" evidence="17">
    <location>
        <position position="226"/>
    </location>
    <ligand>
        <name>Ca(2+)</name>
        <dbReference type="ChEBI" id="CHEBI:29108"/>
        <label>3</label>
    </ligand>
</feature>
<keyword evidence="6 20" id="KW-0732">Signal</keyword>
<evidence type="ECO:0000256" key="16">
    <source>
        <dbReference type="PIRSR" id="PIRSR001155-3"/>
    </source>
</evidence>
<evidence type="ECO:0000256" key="2">
    <source>
        <dbReference type="ARBA" id="ARBA00022588"/>
    </source>
</evidence>
<dbReference type="InterPro" id="IPR049883">
    <property type="entry name" value="NOTCH1_EGF-like"/>
</dbReference>
<dbReference type="GeneID" id="114842913"/>
<dbReference type="InterPro" id="IPR043504">
    <property type="entry name" value="Peptidase_S1_PA_chymotrypsin"/>
</dbReference>
<dbReference type="SMART" id="SM00042">
    <property type="entry name" value="CUB"/>
    <property type="match status" value="2"/>
</dbReference>